<dbReference type="EMBL" id="HG994367">
    <property type="protein sequence ID" value="CAF1701728.1"/>
    <property type="molecule type" value="Genomic_DNA"/>
</dbReference>
<dbReference type="Proteomes" id="UP001295469">
    <property type="component" value="Chromosome C03"/>
</dbReference>
<organism evidence="2">
    <name type="scientific">Brassica napus</name>
    <name type="common">Rape</name>
    <dbReference type="NCBI Taxonomy" id="3708"/>
    <lineage>
        <taxon>Eukaryota</taxon>
        <taxon>Viridiplantae</taxon>
        <taxon>Streptophyta</taxon>
        <taxon>Embryophyta</taxon>
        <taxon>Tracheophyta</taxon>
        <taxon>Spermatophyta</taxon>
        <taxon>Magnoliopsida</taxon>
        <taxon>eudicotyledons</taxon>
        <taxon>Gunneridae</taxon>
        <taxon>Pentapetalae</taxon>
        <taxon>rosids</taxon>
        <taxon>malvids</taxon>
        <taxon>Brassicales</taxon>
        <taxon>Brassicaceae</taxon>
        <taxon>Brassiceae</taxon>
        <taxon>Brassica</taxon>
    </lineage>
</organism>
<sequence>MVNWRGERGESEVGEDRRASEMDKMSCETWITREVRRKDMMEAVAEPAQPPLRYIASYTMFYKFSEHQTTYGRCKYKVGSLSTIPQALISILTMSGASSAYLQM</sequence>
<gene>
    <name evidence="2" type="ORF">DARMORV10_C03P32110.1</name>
</gene>
<dbReference type="AlphaFoldDB" id="A0A816I271"/>
<feature type="region of interest" description="Disordered" evidence="1">
    <location>
        <begin position="1"/>
        <end position="20"/>
    </location>
</feature>
<proteinExistence type="predicted"/>
<accession>A0A816I271</accession>
<name>A0A816I271_BRANA</name>
<evidence type="ECO:0000313" key="2">
    <source>
        <dbReference type="EMBL" id="CAF1701728.1"/>
    </source>
</evidence>
<protein>
    <submittedName>
        <fullName evidence="2">(rape) hypothetical protein</fullName>
    </submittedName>
</protein>
<reference evidence="2" key="1">
    <citation type="submission" date="2021-01" db="EMBL/GenBank/DDBJ databases">
        <authorList>
            <consortium name="Genoscope - CEA"/>
            <person name="William W."/>
        </authorList>
    </citation>
    <scope>NUCLEOTIDE SEQUENCE</scope>
</reference>
<evidence type="ECO:0000256" key="1">
    <source>
        <dbReference type="SAM" id="MobiDB-lite"/>
    </source>
</evidence>